<gene>
    <name evidence="3" type="ORF">FF38_02491</name>
</gene>
<dbReference type="OrthoDB" id="6771842at2759"/>
<dbReference type="AlphaFoldDB" id="A0A0L0C5W3"/>
<protein>
    <submittedName>
        <fullName evidence="3">Uncharacterized protein</fullName>
    </submittedName>
</protein>
<dbReference type="EMBL" id="JRES01000870">
    <property type="protein sequence ID" value="KNC27637.1"/>
    <property type="molecule type" value="Genomic_DNA"/>
</dbReference>
<evidence type="ECO:0000313" key="3">
    <source>
        <dbReference type="EMBL" id="KNC27637.1"/>
    </source>
</evidence>
<evidence type="ECO:0000256" key="1">
    <source>
        <dbReference type="SAM" id="Coils"/>
    </source>
</evidence>
<feature type="region of interest" description="Disordered" evidence="2">
    <location>
        <begin position="110"/>
        <end position="130"/>
    </location>
</feature>
<feature type="coiled-coil region" evidence="1">
    <location>
        <begin position="133"/>
        <end position="185"/>
    </location>
</feature>
<accession>A0A0L0C5W3</accession>
<sequence>MDILDNFEKPKAQVYYKHFAEQKNLCVEWKQVRSKVRNMRVSYNKAKAWEGSTGAGRMKATLLKMCYYYDELDDIFGSKIIETAVIEESLDEESDGSFLNSTEIYVDDTTTASDSSLPETKQSCSRKDGNYGLKKMEHEKEIKEREIAIRENEIKIKERELELKMKELETQKELKIMELQMKERLATEELRLKHAK</sequence>
<proteinExistence type="predicted"/>
<keyword evidence="1" id="KW-0175">Coiled coil</keyword>
<dbReference type="Proteomes" id="UP000037069">
    <property type="component" value="Unassembled WGS sequence"/>
</dbReference>
<dbReference type="OMA" id="KIMEIQM"/>
<feature type="compositionally biased region" description="Polar residues" evidence="2">
    <location>
        <begin position="110"/>
        <end position="123"/>
    </location>
</feature>
<organism evidence="3 4">
    <name type="scientific">Lucilia cuprina</name>
    <name type="common">Green bottle fly</name>
    <name type="synonym">Australian sheep blowfly</name>
    <dbReference type="NCBI Taxonomy" id="7375"/>
    <lineage>
        <taxon>Eukaryota</taxon>
        <taxon>Metazoa</taxon>
        <taxon>Ecdysozoa</taxon>
        <taxon>Arthropoda</taxon>
        <taxon>Hexapoda</taxon>
        <taxon>Insecta</taxon>
        <taxon>Pterygota</taxon>
        <taxon>Neoptera</taxon>
        <taxon>Endopterygota</taxon>
        <taxon>Diptera</taxon>
        <taxon>Brachycera</taxon>
        <taxon>Muscomorpha</taxon>
        <taxon>Oestroidea</taxon>
        <taxon>Calliphoridae</taxon>
        <taxon>Luciliinae</taxon>
        <taxon>Lucilia</taxon>
    </lineage>
</organism>
<name>A0A0L0C5W3_LUCCU</name>
<keyword evidence="4" id="KW-1185">Reference proteome</keyword>
<reference evidence="3 4" key="1">
    <citation type="journal article" date="2015" name="Nat. Commun.">
        <title>Lucilia cuprina genome unlocks parasitic fly biology to underpin future interventions.</title>
        <authorList>
            <person name="Anstead C.A."/>
            <person name="Korhonen P.K."/>
            <person name="Young N.D."/>
            <person name="Hall R.S."/>
            <person name="Jex A.R."/>
            <person name="Murali S.C."/>
            <person name="Hughes D.S."/>
            <person name="Lee S.F."/>
            <person name="Perry T."/>
            <person name="Stroehlein A.J."/>
            <person name="Ansell B.R."/>
            <person name="Breugelmans B."/>
            <person name="Hofmann A."/>
            <person name="Qu J."/>
            <person name="Dugan S."/>
            <person name="Lee S.L."/>
            <person name="Chao H."/>
            <person name="Dinh H."/>
            <person name="Han Y."/>
            <person name="Doddapaneni H.V."/>
            <person name="Worley K.C."/>
            <person name="Muzny D.M."/>
            <person name="Ioannidis P."/>
            <person name="Waterhouse R.M."/>
            <person name="Zdobnov E.M."/>
            <person name="James P.J."/>
            <person name="Bagnall N.H."/>
            <person name="Kotze A.C."/>
            <person name="Gibbs R.A."/>
            <person name="Richards S."/>
            <person name="Batterham P."/>
            <person name="Gasser R.B."/>
        </authorList>
    </citation>
    <scope>NUCLEOTIDE SEQUENCE [LARGE SCALE GENOMIC DNA]</scope>
    <source>
        <strain evidence="3 4">LS</strain>
        <tissue evidence="3">Full body</tissue>
    </source>
</reference>
<evidence type="ECO:0000256" key="2">
    <source>
        <dbReference type="SAM" id="MobiDB-lite"/>
    </source>
</evidence>
<evidence type="ECO:0000313" key="4">
    <source>
        <dbReference type="Proteomes" id="UP000037069"/>
    </source>
</evidence>
<comment type="caution">
    <text evidence="3">The sequence shown here is derived from an EMBL/GenBank/DDBJ whole genome shotgun (WGS) entry which is preliminary data.</text>
</comment>